<reference evidence="2" key="1">
    <citation type="submission" date="2018-11" db="EMBL/GenBank/DDBJ databases">
        <authorList>
            <person name="Alioto T."/>
            <person name="Alioto T."/>
        </authorList>
    </citation>
    <scope>NUCLEOTIDE SEQUENCE</scope>
</reference>
<feature type="transmembrane region" description="Helical" evidence="1">
    <location>
        <begin position="546"/>
        <end position="570"/>
    </location>
</feature>
<gene>
    <name evidence="2" type="ORF">MGAL_10B072670</name>
</gene>
<sequence length="629" mass="71552">MRQNTIQVVESKFNNTKLKRVEQRYESTQSIKSEPCCSPKFIRRSIDHSDTKLKQDTVKCFLCDKEAPPSSLREAMTMKLNDRLKSCAETLQDKQLLAKLSTGDVIAQDLKYHPACLVALYNKERAMKKRTEEQAQIDNDAEKEAGDVALAELVNYVFETQRNSDGANAFRLADLSNMYEKRVQQLSEGTIPIHRTRLKEMLLAKIPDLQAYTKGREVLLVFEKDVGPAIALACNYDDTIHIGKTAEIIRAQIKEHKTIFSGSFSAEDTQSSVPTSLLELVCMIEHGPDIQSQLENSISSGNFSVHGTETPPAASIAISILMAFSITINAACAIACFRKMRRDLYWLSVLLLLLSDAFMALSYMWFGLSELFQPLNQLVSMLTLFTPFKKSITMCSSNEMYGHNFVIYFSFIFGPGTLLMFTVISITVITGIRIWKIFFSSHVHPVNIRRKQTCSSHDKEAEFSSEIMPNQGTRCPQDNYVGNDVIQNITNMQTNDYKENNGVVMSSKRKRKVYSISSEPLTRFKRMSLAWKSDQHLDRKAWEIRAFSTCVILVMTSIIFTGPFVATFWVEILTSTVVKRKTQVVLFILHMLNVVVDPFIYAWRIPEIKAQLKKCLKSRKRNSKKVLES</sequence>
<dbReference type="CDD" id="cd00637">
    <property type="entry name" value="7tm_classA_rhodopsin-like"/>
    <property type="match status" value="1"/>
</dbReference>
<dbReference type="AlphaFoldDB" id="A0A8B6CYS5"/>
<dbReference type="EMBL" id="UYJE01002656">
    <property type="protein sequence ID" value="VDI12581.1"/>
    <property type="molecule type" value="Genomic_DNA"/>
</dbReference>
<evidence type="ECO:0000313" key="2">
    <source>
        <dbReference type="EMBL" id="VDI12581.1"/>
    </source>
</evidence>
<organism evidence="2 3">
    <name type="scientific">Mytilus galloprovincialis</name>
    <name type="common">Mediterranean mussel</name>
    <dbReference type="NCBI Taxonomy" id="29158"/>
    <lineage>
        <taxon>Eukaryota</taxon>
        <taxon>Metazoa</taxon>
        <taxon>Spiralia</taxon>
        <taxon>Lophotrochozoa</taxon>
        <taxon>Mollusca</taxon>
        <taxon>Bivalvia</taxon>
        <taxon>Autobranchia</taxon>
        <taxon>Pteriomorphia</taxon>
        <taxon>Mytilida</taxon>
        <taxon>Mytiloidea</taxon>
        <taxon>Mytilidae</taxon>
        <taxon>Mytilinae</taxon>
        <taxon>Mytilus</taxon>
    </lineage>
</organism>
<evidence type="ECO:0000313" key="3">
    <source>
        <dbReference type="Proteomes" id="UP000596742"/>
    </source>
</evidence>
<dbReference type="PANTHER" id="PTHR47018">
    <property type="entry name" value="CXC DOMAIN-CONTAINING PROTEIN-RELATED"/>
    <property type="match status" value="1"/>
</dbReference>
<evidence type="ECO:0008006" key="4">
    <source>
        <dbReference type="Google" id="ProtNLM"/>
    </source>
</evidence>
<dbReference type="Gene3D" id="1.20.1070.10">
    <property type="entry name" value="Rhodopsin 7-helix transmembrane proteins"/>
    <property type="match status" value="1"/>
</dbReference>
<keyword evidence="1" id="KW-0472">Membrane</keyword>
<evidence type="ECO:0000256" key="1">
    <source>
        <dbReference type="SAM" id="Phobius"/>
    </source>
</evidence>
<dbReference type="Proteomes" id="UP000596742">
    <property type="component" value="Unassembled WGS sequence"/>
</dbReference>
<keyword evidence="3" id="KW-1185">Reference proteome</keyword>
<feature type="transmembrane region" description="Helical" evidence="1">
    <location>
        <begin position="344"/>
        <end position="366"/>
    </location>
</feature>
<name>A0A8B6CYS5_MYTGA</name>
<proteinExistence type="predicted"/>
<dbReference type="SUPFAM" id="SSF81321">
    <property type="entry name" value="Family A G protein-coupled receptor-like"/>
    <property type="match status" value="1"/>
</dbReference>
<dbReference type="OrthoDB" id="6180700at2759"/>
<feature type="transmembrane region" description="Helical" evidence="1">
    <location>
        <begin position="316"/>
        <end position="337"/>
    </location>
</feature>
<comment type="caution">
    <text evidence="2">The sequence shown here is derived from an EMBL/GenBank/DDBJ whole genome shotgun (WGS) entry which is preliminary data.</text>
</comment>
<dbReference type="PANTHER" id="PTHR47018:SF1">
    <property type="entry name" value="TESMIN_TSO1-LIKE CXC DOMAIN-CONTAINING PROTEIN"/>
    <property type="match status" value="1"/>
</dbReference>
<protein>
    <recommendedName>
        <fullName evidence="4">G-protein coupled receptors family 1 profile domain-containing protein</fullName>
    </recommendedName>
</protein>
<keyword evidence="1" id="KW-1133">Transmembrane helix</keyword>
<accession>A0A8B6CYS5</accession>
<feature type="transmembrane region" description="Helical" evidence="1">
    <location>
        <begin position="406"/>
        <end position="432"/>
    </location>
</feature>
<keyword evidence="1" id="KW-0812">Transmembrane</keyword>
<feature type="transmembrane region" description="Helical" evidence="1">
    <location>
        <begin position="582"/>
        <end position="603"/>
    </location>
</feature>